<dbReference type="PROSITE" id="PS51257">
    <property type="entry name" value="PROKAR_LIPOPROTEIN"/>
    <property type="match status" value="1"/>
</dbReference>
<keyword evidence="2" id="KW-1185">Reference proteome</keyword>
<dbReference type="NCBIfam" id="NF045726">
    <property type="entry name" value="XXplasma_LP"/>
    <property type="match status" value="1"/>
</dbReference>
<organism evidence="1 2">
    <name type="scientific">Spiroplasma litorale</name>
    <dbReference type="NCBI Taxonomy" id="216942"/>
    <lineage>
        <taxon>Bacteria</taxon>
        <taxon>Bacillati</taxon>
        <taxon>Mycoplasmatota</taxon>
        <taxon>Mollicutes</taxon>
        <taxon>Entomoplasmatales</taxon>
        <taxon>Spiroplasmataceae</taxon>
        <taxon>Spiroplasma</taxon>
    </lineage>
</organism>
<sequence length="198" mass="21879">MKKLLSIFAATGLVATTGATVVSCGNKDEEVKNLTLVEGKTDADIINYLTDKDKTSILKNDSSENSNEWKPLEIEDKKLSVDYDDLDTNKFDFEEIYTIGKVTGSLVEVFDSTNETLLGSLGSFFNESKTLVNENDNNDGKKDVSNIKFYCFTVKGSKGSSTFDLRVISITGSFNIKENKYTATPVVKNEFIKTITIS</sequence>
<reference evidence="1 2" key="1">
    <citation type="journal article" date="2015" name="Genome Announc.">
        <title>Complete Genome Sequence of Spiroplasma litorale TN-1T (DSM 21781), a Bacterium Isolated from a Green-Eyed Horsefly (Tabanus nigrovittatus).</title>
        <authorList>
            <person name="Lo W.S."/>
            <person name="Lai Y.C."/>
            <person name="Lien Y.W."/>
            <person name="Wang T.H."/>
            <person name="Kuo C.H."/>
        </authorList>
    </citation>
    <scope>NUCLEOTIDE SEQUENCE [LARGE SCALE GENOMIC DNA]</scope>
    <source>
        <strain evidence="1 2">TN-1</strain>
    </source>
</reference>
<evidence type="ECO:0008006" key="3">
    <source>
        <dbReference type="Google" id="ProtNLM"/>
    </source>
</evidence>
<dbReference type="PATRIC" id="fig|216942.3.peg.712"/>
<accession>A0A0K1W1Z2</accession>
<dbReference type="EMBL" id="CP012357">
    <property type="protein sequence ID" value="AKX34329.1"/>
    <property type="molecule type" value="Genomic_DNA"/>
</dbReference>
<dbReference type="RefSeq" id="WP_075058420.1">
    <property type="nucleotide sequence ID" value="NZ_CP012357.1"/>
</dbReference>
<gene>
    <name evidence="1" type="ORF">SLITO_v1c07020</name>
</gene>
<dbReference type="InterPro" id="IPR054816">
    <property type="entry name" value="Lipoprotein_mollicutes-type_CS"/>
</dbReference>
<evidence type="ECO:0000313" key="2">
    <source>
        <dbReference type="Proteomes" id="UP000067476"/>
    </source>
</evidence>
<dbReference type="KEGG" id="sll:SLITO_v1c07020"/>
<dbReference type="AlphaFoldDB" id="A0A0K1W1Z2"/>
<evidence type="ECO:0000313" key="1">
    <source>
        <dbReference type="EMBL" id="AKX34329.1"/>
    </source>
</evidence>
<dbReference type="Proteomes" id="UP000067476">
    <property type="component" value="Chromosome"/>
</dbReference>
<dbReference type="OrthoDB" id="391208at2"/>
<dbReference type="NCBIfam" id="NF038029">
    <property type="entry name" value="LP_plasma"/>
    <property type="match status" value="1"/>
</dbReference>
<proteinExistence type="predicted"/>
<name>A0A0K1W1Z2_9MOLU</name>
<protein>
    <recommendedName>
        <fullName evidence="3">Lipoprotein</fullName>
    </recommendedName>
</protein>